<dbReference type="CDD" id="cd16332">
    <property type="entry name" value="Prp-like"/>
    <property type="match status" value="1"/>
</dbReference>
<comment type="similarity">
    <text evidence="5">Belongs to the Prp family.</text>
</comment>
<dbReference type="Proteomes" id="UP001232445">
    <property type="component" value="Unassembled WGS sequence"/>
</dbReference>
<dbReference type="InterPro" id="IPR036764">
    <property type="entry name" value="Peptidase_Prp_sf"/>
</dbReference>
<keyword evidence="8" id="KW-1185">Reference proteome</keyword>
<evidence type="ECO:0000256" key="4">
    <source>
        <dbReference type="ARBA" id="ARBA00022807"/>
    </source>
</evidence>
<keyword evidence="1" id="KW-0690">Ribosome biogenesis</keyword>
<dbReference type="NCBIfam" id="NF011126">
    <property type="entry name" value="PRK14553.1-6"/>
    <property type="match status" value="1"/>
</dbReference>
<evidence type="ECO:0000256" key="6">
    <source>
        <dbReference type="ARBA" id="ARBA00044538"/>
    </source>
</evidence>
<evidence type="ECO:0000313" key="8">
    <source>
        <dbReference type="Proteomes" id="UP001232445"/>
    </source>
</evidence>
<protein>
    <recommendedName>
        <fullName evidence="6">Ribosomal processing cysteine protease Prp</fullName>
    </recommendedName>
</protein>
<comment type="caution">
    <text evidence="7">The sequence shown here is derived from an EMBL/GenBank/DDBJ whole genome shotgun (WGS) entry which is preliminary data.</text>
</comment>
<dbReference type="EMBL" id="JAUSUQ010000008">
    <property type="protein sequence ID" value="MDQ0339503.1"/>
    <property type="molecule type" value="Genomic_DNA"/>
</dbReference>
<dbReference type="RefSeq" id="WP_307339577.1">
    <property type="nucleotide sequence ID" value="NZ_JAUSUQ010000008.1"/>
</dbReference>
<dbReference type="PANTHER" id="PTHR39178">
    <property type="entry name" value="HYPOTHETICAL RIBOSOME-ASSOCIATED PROTEIN"/>
    <property type="match status" value="1"/>
</dbReference>
<keyword evidence="2" id="KW-0645">Protease</keyword>
<evidence type="ECO:0000256" key="1">
    <source>
        <dbReference type="ARBA" id="ARBA00022517"/>
    </source>
</evidence>
<dbReference type="PANTHER" id="PTHR39178:SF1">
    <property type="entry name" value="RIBOSOMAL-PROCESSING CYSTEINE PROTEASE PRP"/>
    <property type="match status" value="1"/>
</dbReference>
<evidence type="ECO:0000256" key="2">
    <source>
        <dbReference type="ARBA" id="ARBA00022670"/>
    </source>
</evidence>
<evidence type="ECO:0000256" key="3">
    <source>
        <dbReference type="ARBA" id="ARBA00022801"/>
    </source>
</evidence>
<keyword evidence="4" id="KW-0788">Thiol protease</keyword>
<dbReference type="InterPro" id="IPR007422">
    <property type="entry name" value="Peptidase_Prp"/>
</dbReference>
<name>A0ABU0CSV8_9BACI</name>
<evidence type="ECO:0000313" key="7">
    <source>
        <dbReference type="EMBL" id="MDQ0339503.1"/>
    </source>
</evidence>
<organism evidence="7 8">
    <name type="scientific">Caldalkalibacillus uzonensis</name>
    <dbReference type="NCBI Taxonomy" id="353224"/>
    <lineage>
        <taxon>Bacteria</taxon>
        <taxon>Bacillati</taxon>
        <taxon>Bacillota</taxon>
        <taxon>Bacilli</taxon>
        <taxon>Bacillales</taxon>
        <taxon>Bacillaceae</taxon>
        <taxon>Caldalkalibacillus</taxon>
    </lineage>
</organism>
<accession>A0ABU0CSV8</accession>
<keyword evidence="3" id="KW-0378">Hydrolase</keyword>
<proteinExistence type="inferred from homology"/>
<dbReference type="Gene3D" id="3.30.70.1490">
    <property type="entry name" value="Cysteine protease Prp"/>
    <property type="match status" value="1"/>
</dbReference>
<sequence>MINIHIYRNQSGMIDAFTLDGHAGFAQKGEDIVCAAVSALTFGTINAIEHLLNLPLSIQTKENDGFLHCVVPDLEDKATQEKVQLLLEAMVLSLQAVEADYGDYVQLTVQSENGN</sequence>
<dbReference type="SUPFAM" id="SSF118010">
    <property type="entry name" value="TM1457-like"/>
    <property type="match status" value="1"/>
</dbReference>
<gene>
    <name evidence="7" type="ORF">J2S00_002291</name>
</gene>
<reference evidence="7 8" key="1">
    <citation type="submission" date="2023-07" db="EMBL/GenBank/DDBJ databases">
        <title>Genomic Encyclopedia of Type Strains, Phase IV (KMG-IV): sequencing the most valuable type-strain genomes for metagenomic binning, comparative biology and taxonomic classification.</title>
        <authorList>
            <person name="Goeker M."/>
        </authorList>
    </citation>
    <scope>NUCLEOTIDE SEQUENCE [LARGE SCALE GENOMIC DNA]</scope>
    <source>
        <strain evidence="7 8">DSM 17740</strain>
    </source>
</reference>
<evidence type="ECO:0000256" key="5">
    <source>
        <dbReference type="ARBA" id="ARBA00044503"/>
    </source>
</evidence>
<dbReference type="Pfam" id="PF04327">
    <property type="entry name" value="Peptidase_Prp"/>
    <property type="match status" value="1"/>
</dbReference>